<comment type="caution">
    <text evidence="1">The sequence shown here is derived from an EMBL/GenBank/DDBJ whole genome shotgun (WGS) entry which is preliminary data.</text>
</comment>
<dbReference type="EMBL" id="CM056744">
    <property type="protein sequence ID" value="KAJ8665925.1"/>
    <property type="molecule type" value="Genomic_DNA"/>
</dbReference>
<accession>A0ACC2N8G1</accession>
<reference evidence="1" key="1">
    <citation type="submission" date="2023-04" db="EMBL/GenBank/DDBJ databases">
        <title>A chromosome-level genome assembly of the parasitoid wasp Eretmocerus hayati.</title>
        <authorList>
            <person name="Zhong Y."/>
            <person name="Liu S."/>
            <person name="Liu Y."/>
        </authorList>
    </citation>
    <scope>NUCLEOTIDE SEQUENCE</scope>
    <source>
        <strain evidence="1">ZJU_SS_LIU_2023</strain>
    </source>
</reference>
<organism evidence="1 2">
    <name type="scientific">Eretmocerus hayati</name>
    <dbReference type="NCBI Taxonomy" id="131215"/>
    <lineage>
        <taxon>Eukaryota</taxon>
        <taxon>Metazoa</taxon>
        <taxon>Ecdysozoa</taxon>
        <taxon>Arthropoda</taxon>
        <taxon>Hexapoda</taxon>
        <taxon>Insecta</taxon>
        <taxon>Pterygota</taxon>
        <taxon>Neoptera</taxon>
        <taxon>Endopterygota</taxon>
        <taxon>Hymenoptera</taxon>
        <taxon>Apocrita</taxon>
        <taxon>Proctotrupomorpha</taxon>
        <taxon>Chalcidoidea</taxon>
        <taxon>Aphelinidae</taxon>
        <taxon>Aphelininae</taxon>
        <taxon>Eretmocerus</taxon>
    </lineage>
</organism>
<name>A0ACC2N8G1_9HYME</name>
<proteinExistence type="predicted"/>
<gene>
    <name evidence="1" type="ORF">QAD02_007587</name>
</gene>
<keyword evidence="2" id="KW-1185">Reference proteome</keyword>
<dbReference type="Proteomes" id="UP001239111">
    <property type="component" value="Chromosome 4"/>
</dbReference>
<evidence type="ECO:0000313" key="2">
    <source>
        <dbReference type="Proteomes" id="UP001239111"/>
    </source>
</evidence>
<evidence type="ECO:0000313" key="1">
    <source>
        <dbReference type="EMBL" id="KAJ8665925.1"/>
    </source>
</evidence>
<sequence length="141" mass="16573">MTIANIYITLSQDRRKDIQGKRGILTRLRCIKSGEESRENVQSNSDKSSDKRQENVRSNSDHLRAVDGEMEPTDWSDNVTQNEGSQDEIVDQFDSIHNLACLKEYENIKRELDDDEFRWIYILPEQLNLYRDLTKMDGLLY</sequence>
<protein>
    <submittedName>
        <fullName evidence="1">Uncharacterized protein</fullName>
    </submittedName>
</protein>